<dbReference type="EMBL" id="JAIWYP010000005">
    <property type="protein sequence ID" value="KAH3823165.1"/>
    <property type="molecule type" value="Genomic_DNA"/>
</dbReference>
<protein>
    <submittedName>
        <fullName evidence="1">Uncharacterized protein</fullName>
    </submittedName>
</protein>
<evidence type="ECO:0000313" key="2">
    <source>
        <dbReference type="Proteomes" id="UP000828390"/>
    </source>
</evidence>
<proteinExistence type="predicted"/>
<dbReference type="AlphaFoldDB" id="A0A9D4GU89"/>
<sequence length="60" mass="6594">MSDTKTIDVAILTSIEPVPSNLERVIAVELIIVCVRRGKVGAAPRLVDQLRRLTRIRGLA</sequence>
<gene>
    <name evidence="1" type="ORF">DPMN_124964</name>
</gene>
<keyword evidence="2" id="KW-1185">Reference proteome</keyword>
<reference evidence="1" key="2">
    <citation type="submission" date="2020-11" db="EMBL/GenBank/DDBJ databases">
        <authorList>
            <person name="McCartney M.A."/>
            <person name="Auch B."/>
            <person name="Kono T."/>
            <person name="Mallez S."/>
            <person name="Becker A."/>
            <person name="Gohl D.M."/>
            <person name="Silverstein K.A.T."/>
            <person name="Koren S."/>
            <person name="Bechman K.B."/>
            <person name="Herman A."/>
            <person name="Abrahante J.E."/>
            <person name="Garbe J."/>
        </authorList>
    </citation>
    <scope>NUCLEOTIDE SEQUENCE</scope>
    <source>
        <strain evidence="1">Duluth1</strain>
        <tissue evidence="1">Whole animal</tissue>
    </source>
</reference>
<organism evidence="1 2">
    <name type="scientific">Dreissena polymorpha</name>
    <name type="common">Zebra mussel</name>
    <name type="synonym">Mytilus polymorpha</name>
    <dbReference type="NCBI Taxonomy" id="45954"/>
    <lineage>
        <taxon>Eukaryota</taxon>
        <taxon>Metazoa</taxon>
        <taxon>Spiralia</taxon>
        <taxon>Lophotrochozoa</taxon>
        <taxon>Mollusca</taxon>
        <taxon>Bivalvia</taxon>
        <taxon>Autobranchia</taxon>
        <taxon>Heteroconchia</taxon>
        <taxon>Euheterodonta</taxon>
        <taxon>Imparidentia</taxon>
        <taxon>Neoheterodontei</taxon>
        <taxon>Myida</taxon>
        <taxon>Dreissenoidea</taxon>
        <taxon>Dreissenidae</taxon>
        <taxon>Dreissena</taxon>
    </lineage>
</organism>
<evidence type="ECO:0000313" key="1">
    <source>
        <dbReference type="EMBL" id="KAH3823165.1"/>
    </source>
</evidence>
<name>A0A9D4GU89_DREPO</name>
<dbReference type="Proteomes" id="UP000828390">
    <property type="component" value="Unassembled WGS sequence"/>
</dbReference>
<accession>A0A9D4GU89</accession>
<comment type="caution">
    <text evidence="1">The sequence shown here is derived from an EMBL/GenBank/DDBJ whole genome shotgun (WGS) entry which is preliminary data.</text>
</comment>
<reference evidence="1" key="1">
    <citation type="journal article" date="2019" name="bioRxiv">
        <title>The Genome of the Zebra Mussel, Dreissena polymorpha: A Resource for Invasive Species Research.</title>
        <authorList>
            <person name="McCartney M.A."/>
            <person name="Auch B."/>
            <person name="Kono T."/>
            <person name="Mallez S."/>
            <person name="Zhang Y."/>
            <person name="Obille A."/>
            <person name="Becker A."/>
            <person name="Abrahante J.E."/>
            <person name="Garbe J."/>
            <person name="Badalamenti J.P."/>
            <person name="Herman A."/>
            <person name="Mangelson H."/>
            <person name="Liachko I."/>
            <person name="Sullivan S."/>
            <person name="Sone E.D."/>
            <person name="Koren S."/>
            <person name="Silverstein K.A.T."/>
            <person name="Beckman K.B."/>
            <person name="Gohl D.M."/>
        </authorList>
    </citation>
    <scope>NUCLEOTIDE SEQUENCE</scope>
    <source>
        <strain evidence="1">Duluth1</strain>
        <tissue evidence="1">Whole animal</tissue>
    </source>
</reference>